<evidence type="ECO:0000313" key="3">
    <source>
        <dbReference type="Proteomes" id="UP000654482"/>
    </source>
</evidence>
<comment type="caution">
    <text evidence="2">The sequence shown here is derived from an EMBL/GenBank/DDBJ whole genome shotgun (WGS) entry which is preliminary data.</text>
</comment>
<dbReference type="AlphaFoldDB" id="A0A8J7DZY6"/>
<evidence type="ECO:0000256" key="1">
    <source>
        <dbReference type="SAM" id="MobiDB-lite"/>
    </source>
</evidence>
<dbReference type="EMBL" id="JADEWZ010000018">
    <property type="protein sequence ID" value="MBE9116834.1"/>
    <property type="molecule type" value="Genomic_DNA"/>
</dbReference>
<reference evidence="2" key="1">
    <citation type="submission" date="2020-10" db="EMBL/GenBank/DDBJ databases">
        <authorList>
            <person name="Castelo-Branco R."/>
            <person name="Eusebio N."/>
            <person name="Adriana R."/>
            <person name="Vieira A."/>
            <person name="Brugerolle De Fraissinette N."/>
            <person name="Rezende De Castro R."/>
            <person name="Schneider M.P."/>
            <person name="Vasconcelos V."/>
            <person name="Leao P.N."/>
        </authorList>
    </citation>
    <scope>NUCLEOTIDE SEQUENCE</scope>
    <source>
        <strain evidence="2">LEGE 07157</strain>
    </source>
</reference>
<evidence type="ECO:0000313" key="2">
    <source>
        <dbReference type="EMBL" id="MBE9116834.1"/>
    </source>
</evidence>
<dbReference type="Proteomes" id="UP000654482">
    <property type="component" value="Unassembled WGS sequence"/>
</dbReference>
<accession>A0A8J7DZY6</accession>
<protein>
    <submittedName>
        <fullName evidence="2">Uncharacterized protein</fullName>
    </submittedName>
</protein>
<feature type="region of interest" description="Disordered" evidence="1">
    <location>
        <begin position="1"/>
        <end position="48"/>
    </location>
</feature>
<dbReference type="RefSeq" id="WP_194029928.1">
    <property type="nucleotide sequence ID" value="NZ_JADEWZ010000018.1"/>
</dbReference>
<proteinExistence type="predicted"/>
<keyword evidence="3" id="KW-1185">Reference proteome</keyword>
<sequence length="117" mass="12791">MSVDAIQNNETEDSKATSEKGGLVPASQPAGLDLYQTPRLPQNRPIEQSHLKVDHMIFGNRPVMKSEMDVSNSIVISGNRPIAKSHLAVSETYTVMGNRPVASNEIEDINTLIGYLD</sequence>
<gene>
    <name evidence="2" type="ORF">IQ249_13080</name>
</gene>
<name>A0A8J7DZY6_9CYAN</name>
<organism evidence="2 3">
    <name type="scientific">Lusitaniella coriacea LEGE 07157</name>
    <dbReference type="NCBI Taxonomy" id="945747"/>
    <lineage>
        <taxon>Bacteria</taxon>
        <taxon>Bacillati</taxon>
        <taxon>Cyanobacteriota</taxon>
        <taxon>Cyanophyceae</taxon>
        <taxon>Spirulinales</taxon>
        <taxon>Lusitaniellaceae</taxon>
        <taxon>Lusitaniella</taxon>
    </lineage>
</organism>